<evidence type="ECO:0000256" key="1">
    <source>
        <dbReference type="SAM" id="MobiDB-lite"/>
    </source>
</evidence>
<gene>
    <name evidence="2" type="ORF">HanXRQr2_Chr06g0257341</name>
</gene>
<comment type="caution">
    <text evidence="2">The sequence shown here is derived from an EMBL/GenBank/DDBJ whole genome shotgun (WGS) entry which is preliminary data.</text>
</comment>
<name>A0A9K3ISL5_HELAN</name>
<accession>A0A9K3ISL5</accession>
<dbReference type="Proteomes" id="UP000215914">
    <property type="component" value="Unassembled WGS sequence"/>
</dbReference>
<evidence type="ECO:0000313" key="3">
    <source>
        <dbReference type="Proteomes" id="UP000215914"/>
    </source>
</evidence>
<organism evidence="2 3">
    <name type="scientific">Helianthus annuus</name>
    <name type="common">Common sunflower</name>
    <dbReference type="NCBI Taxonomy" id="4232"/>
    <lineage>
        <taxon>Eukaryota</taxon>
        <taxon>Viridiplantae</taxon>
        <taxon>Streptophyta</taxon>
        <taxon>Embryophyta</taxon>
        <taxon>Tracheophyta</taxon>
        <taxon>Spermatophyta</taxon>
        <taxon>Magnoliopsida</taxon>
        <taxon>eudicotyledons</taxon>
        <taxon>Gunneridae</taxon>
        <taxon>Pentapetalae</taxon>
        <taxon>asterids</taxon>
        <taxon>campanulids</taxon>
        <taxon>Asterales</taxon>
        <taxon>Asteraceae</taxon>
        <taxon>Asteroideae</taxon>
        <taxon>Heliantheae alliance</taxon>
        <taxon>Heliantheae</taxon>
        <taxon>Helianthus</taxon>
    </lineage>
</organism>
<feature type="region of interest" description="Disordered" evidence="1">
    <location>
        <begin position="177"/>
        <end position="229"/>
    </location>
</feature>
<keyword evidence="3" id="KW-1185">Reference proteome</keyword>
<proteinExistence type="predicted"/>
<reference evidence="2" key="2">
    <citation type="submission" date="2020-06" db="EMBL/GenBank/DDBJ databases">
        <title>Helianthus annuus Genome sequencing and assembly Release 2.</title>
        <authorList>
            <person name="Gouzy J."/>
            <person name="Langlade N."/>
            <person name="Munos S."/>
        </authorList>
    </citation>
    <scope>NUCLEOTIDE SEQUENCE</scope>
    <source>
        <tissue evidence="2">Leaves</tissue>
    </source>
</reference>
<dbReference type="Gramene" id="mRNA:HanXRQr2_Chr06g0257341">
    <property type="protein sequence ID" value="CDS:HanXRQr2_Chr06g0257341.1"/>
    <property type="gene ID" value="HanXRQr2_Chr06g0257341"/>
</dbReference>
<dbReference type="AlphaFoldDB" id="A0A9K3ISL5"/>
<feature type="compositionally biased region" description="Low complexity" evidence="1">
    <location>
        <begin position="177"/>
        <end position="202"/>
    </location>
</feature>
<sequence length="229" mass="24012">MEIVSDDEFPHVIEIVSSDDEDADDFQPFALPDPILDGEPLEDDVLAVGPQLNEFVIIGHPDGAHIFDYIPLDAAPLAAVPGFIVVSDDEDDVPVIHVHRLDDEIADGEALDIAILEVSSPIVSVVDISSSDSSDDASPSSIRRAGLRADATDSSFDTIPIATQSLVHTPAPVSAPVATPAIVPSDAPTPHTTPVTPTTGHPLSSHAADPHHTDAPILFSHEIPAPRPG</sequence>
<dbReference type="EMBL" id="MNCJ02000321">
    <property type="protein sequence ID" value="KAF5802245.1"/>
    <property type="molecule type" value="Genomic_DNA"/>
</dbReference>
<evidence type="ECO:0000313" key="2">
    <source>
        <dbReference type="EMBL" id="KAF5802245.1"/>
    </source>
</evidence>
<reference evidence="2" key="1">
    <citation type="journal article" date="2017" name="Nature">
        <title>The sunflower genome provides insights into oil metabolism, flowering and Asterid evolution.</title>
        <authorList>
            <person name="Badouin H."/>
            <person name="Gouzy J."/>
            <person name="Grassa C.J."/>
            <person name="Murat F."/>
            <person name="Staton S.E."/>
            <person name="Cottret L."/>
            <person name="Lelandais-Briere C."/>
            <person name="Owens G.L."/>
            <person name="Carrere S."/>
            <person name="Mayjonade B."/>
            <person name="Legrand L."/>
            <person name="Gill N."/>
            <person name="Kane N.C."/>
            <person name="Bowers J.E."/>
            <person name="Hubner S."/>
            <person name="Bellec A."/>
            <person name="Berard A."/>
            <person name="Berges H."/>
            <person name="Blanchet N."/>
            <person name="Boniface M.C."/>
            <person name="Brunel D."/>
            <person name="Catrice O."/>
            <person name="Chaidir N."/>
            <person name="Claudel C."/>
            <person name="Donnadieu C."/>
            <person name="Faraut T."/>
            <person name="Fievet G."/>
            <person name="Helmstetter N."/>
            <person name="King M."/>
            <person name="Knapp S.J."/>
            <person name="Lai Z."/>
            <person name="Le Paslier M.C."/>
            <person name="Lippi Y."/>
            <person name="Lorenzon L."/>
            <person name="Mandel J.R."/>
            <person name="Marage G."/>
            <person name="Marchand G."/>
            <person name="Marquand E."/>
            <person name="Bret-Mestries E."/>
            <person name="Morien E."/>
            <person name="Nambeesan S."/>
            <person name="Nguyen T."/>
            <person name="Pegot-Espagnet P."/>
            <person name="Pouilly N."/>
            <person name="Raftis F."/>
            <person name="Sallet E."/>
            <person name="Schiex T."/>
            <person name="Thomas J."/>
            <person name="Vandecasteele C."/>
            <person name="Vares D."/>
            <person name="Vear F."/>
            <person name="Vautrin S."/>
            <person name="Crespi M."/>
            <person name="Mangin B."/>
            <person name="Burke J.M."/>
            <person name="Salse J."/>
            <person name="Munos S."/>
            <person name="Vincourt P."/>
            <person name="Rieseberg L.H."/>
            <person name="Langlade N.B."/>
        </authorList>
    </citation>
    <scope>NUCLEOTIDE SEQUENCE</scope>
    <source>
        <tissue evidence="2">Leaves</tissue>
    </source>
</reference>
<protein>
    <submittedName>
        <fullName evidence="2">Uncharacterized protein</fullName>
    </submittedName>
</protein>